<dbReference type="Pfam" id="PF13541">
    <property type="entry name" value="ChlI"/>
    <property type="match status" value="1"/>
</dbReference>
<evidence type="ECO:0000259" key="4">
    <source>
        <dbReference type="SMART" id="SM00382"/>
    </source>
</evidence>
<evidence type="ECO:0000256" key="2">
    <source>
        <dbReference type="ARBA" id="ARBA00022741"/>
    </source>
</evidence>
<feature type="domain" description="AAA+ ATPase" evidence="4">
    <location>
        <begin position="213"/>
        <end position="395"/>
    </location>
</feature>
<dbReference type="InterPro" id="IPR045006">
    <property type="entry name" value="CHLI-like"/>
</dbReference>
<reference evidence="5 6" key="1">
    <citation type="submission" date="2018-09" db="EMBL/GenBank/DDBJ databases">
        <title>Genomic Encyclopedia of Archaeal and Bacterial Type Strains, Phase II (KMG-II): from individual species to whole genera.</title>
        <authorList>
            <person name="Goeker M."/>
        </authorList>
    </citation>
    <scope>NUCLEOTIDE SEQUENCE [LARGE SCALE GENOMIC DNA]</scope>
    <source>
        <strain evidence="5 6">DSM 26283</strain>
    </source>
</reference>
<dbReference type="Pfam" id="PF01078">
    <property type="entry name" value="Mg_chelatase"/>
    <property type="match status" value="1"/>
</dbReference>
<protein>
    <submittedName>
        <fullName evidence="5">Magnesium chelatase family protein</fullName>
    </submittedName>
</protein>
<name>A0A420DLK0_9FLAO</name>
<proteinExistence type="inferred from homology"/>
<accession>A0A420DLK0</accession>
<dbReference type="InterPro" id="IPR027417">
    <property type="entry name" value="P-loop_NTPase"/>
</dbReference>
<dbReference type="AlphaFoldDB" id="A0A420DLK0"/>
<dbReference type="EMBL" id="RAQJ01000002">
    <property type="protein sequence ID" value="RKE95154.1"/>
    <property type="molecule type" value="Genomic_DNA"/>
</dbReference>
<dbReference type="RefSeq" id="WP_120200480.1">
    <property type="nucleotide sequence ID" value="NZ_RAQJ01000002.1"/>
</dbReference>
<evidence type="ECO:0000256" key="1">
    <source>
        <dbReference type="ARBA" id="ARBA00006354"/>
    </source>
</evidence>
<dbReference type="InterPro" id="IPR014721">
    <property type="entry name" value="Ribsml_uS5_D2-typ_fold_subgr"/>
</dbReference>
<comment type="similarity">
    <text evidence="1">Belongs to the Mg-chelatase subunits D/I family. ComM subfamily.</text>
</comment>
<dbReference type="PRINTS" id="PR01657">
    <property type="entry name" value="MCMFAMILY"/>
</dbReference>
<evidence type="ECO:0000256" key="3">
    <source>
        <dbReference type="ARBA" id="ARBA00022840"/>
    </source>
</evidence>
<keyword evidence="3" id="KW-0067">ATP-binding</keyword>
<dbReference type="InterPro" id="IPR001208">
    <property type="entry name" value="MCM_dom"/>
</dbReference>
<dbReference type="NCBIfam" id="TIGR00368">
    <property type="entry name" value="YifB family Mg chelatase-like AAA ATPase"/>
    <property type="match status" value="1"/>
</dbReference>
<evidence type="ECO:0000313" key="6">
    <source>
        <dbReference type="Proteomes" id="UP000284892"/>
    </source>
</evidence>
<evidence type="ECO:0000313" key="5">
    <source>
        <dbReference type="EMBL" id="RKE95154.1"/>
    </source>
</evidence>
<dbReference type="PANTHER" id="PTHR32039">
    <property type="entry name" value="MAGNESIUM-CHELATASE SUBUNIT CHLI"/>
    <property type="match status" value="1"/>
</dbReference>
<keyword evidence="2" id="KW-0547">Nucleotide-binding</keyword>
<dbReference type="SUPFAM" id="SSF54211">
    <property type="entry name" value="Ribosomal protein S5 domain 2-like"/>
    <property type="match status" value="1"/>
</dbReference>
<comment type="caution">
    <text evidence="5">The sequence shown here is derived from an EMBL/GenBank/DDBJ whole genome shotgun (WGS) entry which is preliminary data.</text>
</comment>
<dbReference type="InterPro" id="IPR020568">
    <property type="entry name" value="Ribosomal_Su5_D2-typ_SF"/>
</dbReference>
<dbReference type="Gene3D" id="3.40.50.300">
    <property type="entry name" value="P-loop containing nucleotide triphosphate hydrolases"/>
    <property type="match status" value="1"/>
</dbReference>
<dbReference type="Gene3D" id="3.30.230.10">
    <property type="match status" value="1"/>
</dbReference>
<gene>
    <name evidence="5" type="ORF">BXY80_1339</name>
</gene>
<dbReference type="SMART" id="SM00382">
    <property type="entry name" value="AAA"/>
    <property type="match status" value="1"/>
</dbReference>
<dbReference type="GO" id="GO:0003677">
    <property type="term" value="F:DNA binding"/>
    <property type="evidence" value="ECO:0007669"/>
    <property type="project" value="InterPro"/>
</dbReference>
<organism evidence="5 6">
    <name type="scientific">Ichthyenterobacterium magnum</name>
    <dbReference type="NCBI Taxonomy" id="1230530"/>
    <lineage>
        <taxon>Bacteria</taxon>
        <taxon>Pseudomonadati</taxon>
        <taxon>Bacteroidota</taxon>
        <taxon>Flavobacteriia</taxon>
        <taxon>Flavobacteriales</taxon>
        <taxon>Flavobacteriaceae</taxon>
        <taxon>Ichthyenterobacterium</taxon>
    </lineage>
</organism>
<dbReference type="InterPro" id="IPR003593">
    <property type="entry name" value="AAA+_ATPase"/>
</dbReference>
<dbReference type="GO" id="GO:0005524">
    <property type="term" value="F:ATP binding"/>
    <property type="evidence" value="ECO:0007669"/>
    <property type="project" value="UniProtKB-KW"/>
</dbReference>
<sequence>MLKKVFGSAVFGVEATTITVEVNVDSGIGYHLVGLPDNAIKESNFRIAAALQNNGYKIPGKKIIINMSPADLRKEGSAYDLTLAMGVLVASKQIKAETIGEYLIMGELSLDGNLQPIKGALPIAVKAREEGFKGFILPKQNAKEAAIVDGLEVYGVDNITQVINYFDKGETLEQTIINTREEFNKSLNFPEFDFSDVKGQESIKRCMEIAAAGGHNIILIGPPGAGKTMLAKRLPSILPPMTLHEALETTKIHSVVGRVKDSGLMSQRPFRSPHHTISNVALVGGGSYPQPGEISLSHNGVLFLDELPEFKREVLEVMRQPLEDREVTISRAKFTVTYPSSFMLVASMNPSPGGYFNDPNAPVTSSPAEMQRYLSKVSGPLLDRIDIHIEVTPVPFEKLSDTRKGETSVEIRKRVVSAREIQTERFKVSNNVHYNAQMNAKQIRTYCKLDDASMQLLKTAMERLNLSARAYDRILKVARTIADIEGAKDINGTHISEAIQYRSMDREGWLG</sequence>
<dbReference type="PANTHER" id="PTHR32039:SF7">
    <property type="entry name" value="COMPETENCE PROTEIN COMM"/>
    <property type="match status" value="1"/>
</dbReference>
<dbReference type="Pfam" id="PF13335">
    <property type="entry name" value="Mg_chelatase_C"/>
    <property type="match status" value="1"/>
</dbReference>
<dbReference type="SUPFAM" id="SSF52540">
    <property type="entry name" value="P-loop containing nucleoside triphosphate hydrolases"/>
    <property type="match status" value="1"/>
</dbReference>
<dbReference type="OrthoDB" id="9813147at2"/>
<dbReference type="InterPro" id="IPR025158">
    <property type="entry name" value="Mg_chelat-rel_C"/>
</dbReference>
<dbReference type="Proteomes" id="UP000284892">
    <property type="component" value="Unassembled WGS sequence"/>
</dbReference>
<dbReference type="InterPro" id="IPR000523">
    <property type="entry name" value="Mg_chelatse_chII-like_cat_dom"/>
</dbReference>
<dbReference type="InterPro" id="IPR004482">
    <property type="entry name" value="Mg_chelat-rel"/>
</dbReference>
<keyword evidence="6" id="KW-1185">Reference proteome</keyword>